<accession>A0A0D0AFP9</accession>
<dbReference type="EMBL" id="KN836048">
    <property type="protein sequence ID" value="KIK33027.1"/>
    <property type="molecule type" value="Genomic_DNA"/>
</dbReference>
<dbReference type="Proteomes" id="UP000054485">
    <property type="component" value="Unassembled WGS sequence"/>
</dbReference>
<reference evidence="2" key="2">
    <citation type="submission" date="2015-01" db="EMBL/GenBank/DDBJ databases">
        <title>Evolutionary Origins and Diversification of the Mycorrhizal Mutualists.</title>
        <authorList>
            <consortium name="DOE Joint Genome Institute"/>
            <consortium name="Mycorrhizal Genomics Consortium"/>
            <person name="Kohler A."/>
            <person name="Kuo A."/>
            <person name="Nagy L.G."/>
            <person name="Floudas D."/>
            <person name="Copeland A."/>
            <person name="Barry K.W."/>
            <person name="Cichocki N."/>
            <person name="Veneault-Fourrey C."/>
            <person name="LaButti K."/>
            <person name="Lindquist E.A."/>
            <person name="Lipzen A."/>
            <person name="Lundell T."/>
            <person name="Morin E."/>
            <person name="Murat C."/>
            <person name="Riley R."/>
            <person name="Ohm R."/>
            <person name="Sun H."/>
            <person name="Tunlid A."/>
            <person name="Henrissat B."/>
            <person name="Grigoriev I.V."/>
            <person name="Hibbett D.S."/>
            <person name="Martin F."/>
        </authorList>
    </citation>
    <scope>NUCLEOTIDE SEQUENCE [LARGE SCALE GENOMIC DNA]</scope>
    <source>
        <strain evidence="2">UH-Slu-Lm8-n1</strain>
    </source>
</reference>
<protein>
    <submittedName>
        <fullName evidence="1">Unplaced genomic scaffold CY34scaffold_917, whole genome shotgun sequence</fullName>
    </submittedName>
</protein>
<reference evidence="1 2" key="1">
    <citation type="submission" date="2014-04" db="EMBL/GenBank/DDBJ databases">
        <authorList>
            <consortium name="DOE Joint Genome Institute"/>
            <person name="Kuo A."/>
            <person name="Ruytinx J."/>
            <person name="Rineau F."/>
            <person name="Colpaert J."/>
            <person name="Kohler A."/>
            <person name="Nagy L.G."/>
            <person name="Floudas D."/>
            <person name="Copeland A."/>
            <person name="Barry K.W."/>
            <person name="Cichocki N."/>
            <person name="Veneault-Fourrey C."/>
            <person name="LaButti K."/>
            <person name="Lindquist E.A."/>
            <person name="Lipzen A."/>
            <person name="Lundell T."/>
            <person name="Morin E."/>
            <person name="Murat C."/>
            <person name="Sun H."/>
            <person name="Tunlid A."/>
            <person name="Henrissat B."/>
            <person name="Grigoriev I.V."/>
            <person name="Hibbett D.S."/>
            <person name="Martin F."/>
            <person name="Nordberg H.P."/>
            <person name="Cantor M.N."/>
            <person name="Hua S.X."/>
        </authorList>
    </citation>
    <scope>NUCLEOTIDE SEQUENCE [LARGE SCALE GENOMIC DNA]</scope>
    <source>
        <strain evidence="1 2">UH-Slu-Lm8-n1</strain>
    </source>
</reference>
<evidence type="ECO:0000313" key="1">
    <source>
        <dbReference type="EMBL" id="KIK33027.1"/>
    </source>
</evidence>
<evidence type="ECO:0000313" key="2">
    <source>
        <dbReference type="Proteomes" id="UP000054485"/>
    </source>
</evidence>
<sequence>MPRLLGITTLESRTFANHRLGSTFLDFLLYVLGLSDYNSLRILGCATIVCPHIPSSLFIDNDSCSAIYCLLFFDSCSSSLVLCQCIP</sequence>
<proteinExistence type="predicted"/>
<keyword evidence="2" id="KW-1185">Reference proteome</keyword>
<dbReference type="AlphaFoldDB" id="A0A0D0AFP9"/>
<name>A0A0D0AFP9_9AGAM</name>
<dbReference type="InParanoid" id="A0A0D0AFP9"/>
<dbReference type="HOGENOM" id="CLU_2484842_0_0_1"/>
<organism evidence="1 2">
    <name type="scientific">Suillus luteus UH-Slu-Lm8-n1</name>
    <dbReference type="NCBI Taxonomy" id="930992"/>
    <lineage>
        <taxon>Eukaryota</taxon>
        <taxon>Fungi</taxon>
        <taxon>Dikarya</taxon>
        <taxon>Basidiomycota</taxon>
        <taxon>Agaricomycotina</taxon>
        <taxon>Agaricomycetes</taxon>
        <taxon>Agaricomycetidae</taxon>
        <taxon>Boletales</taxon>
        <taxon>Suillineae</taxon>
        <taxon>Suillaceae</taxon>
        <taxon>Suillus</taxon>
    </lineage>
</organism>
<gene>
    <name evidence="1" type="ORF">CY34DRAFT_738984</name>
</gene>